<keyword evidence="4 6" id="KW-0067">ATP-binding</keyword>
<dbReference type="GO" id="GO:0008143">
    <property type="term" value="F:poly(A) binding"/>
    <property type="evidence" value="ECO:0007669"/>
    <property type="project" value="TreeGrafter"/>
</dbReference>
<dbReference type="GO" id="GO:0031251">
    <property type="term" value="C:PAN complex"/>
    <property type="evidence" value="ECO:0007669"/>
    <property type="project" value="UniProtKB-UniRule"/>
</dbReference>
<dbReference type="EMBL" id="OU896714">
    <property type="protein sequence ID" value="CAH1179558.1"/>
    <property type="molecule type" value="Genomic_DNA"/>
</dbReference>
<reference evidence="9" key="1">
    <citation type="submission" date="2022-01" db="EMBL/GenBank/DDBJ databases">
        <authorList>
            <person name="King R."/>
        </authorList>
    </citation>
    <scope>NUCLEOTIDE SEQUENCE</scope>
</reference>
<dbReference type="PROSITE" id="PS50011">
    <property type="entry name" value="PROTEIN_KINASE_DOM"/>
    <property type="match status" value="1"/>
</dbReference>
<feature type="region of interest" description="Knob domain" evidence="6">
    <location>
        <begin position="525"/>
        <end position="627"/>
    </location>
</feature>
<dbReference type="Gene3D" id="1.10.510.10">
    <property type="entry name" value="Transferase(Phosphotransferase) domain 1"/>
    <property type="match status" value="1"/>
</dbReference>
<dbReference type="Proteomes" id="UP001153737">
    <property type="component" value="Chromosome 8"/>
</dbReference>
<comment type="domain">
    <text evidence="6">Contains a pseudokinase domain. The protein kinase domain is predicted to be catalytically inactive because some of the residues important for catalytic activity are substituted and it lacks the equivalent of the binding site for a peptide substrate. However, it has retained an ATP-binding site and ATP-binding is required for mRNA degradation, stimulating the activity of the PAN2 nuclease in vitro. The nucleotide-binding site is juxtaposed to the RNase active site of PAN2 in the complex and may actually bind nucleosides of a poly(A) RNA rather than ATP, feeding the poly(A)-tail to the active site of the deadenylase and thus increasing the efficiency with which this distributive enzyme degrades oligo(A) RNAs.</text>
</comment>
<feature type="binding site" evidence="6">
    <location>
        <position position="249"/>
    </location>
    <ligand>
        <name>ATP</name>
        <dbReference type="ChEBI" id="CHEBI:30616"/>
    </ligand>
</feature>
<keyword evidence="5 6" id="KW-0175">Coiled coil</keyword>
<dbReference type="HAMAP" id="MF_03181">
    <property type="entry name" value="PAN3"/>
    <property type="match status" value="1"/>
</dbReference>
<dbReference type="GO" id="GO:0010606">
    <property type="term" value="P:positive regulation of cytoplasmic mRNA processing body assembly"/>
    <property type="evidence" value="ECO:0007669"/>
    <property type="project" value="UniProtKB-UniRule"/>
</dbReference>
<dbReference type="OrthoDB" id="204958at2759"/>
<dbReference type="AlphaFoldDB" id="A0A9P0DU65"/>
<name>A0A9P0DU65_PHACE</name>
<evidence type="ECO:0000313" key="9">
    <source>
        <dbReference type="EMBL" id="CAH1179558.1"/>
    </source>
</evidence>
<dbReference type="InterPro" id="IPR041332">
    <property type="entry name" value="Pan3_CK"/>
</dbReference>
<protein>
    <recommendedName>
        <fullName evidence="6">PAN2-PAN3 deadenylation complex subunit PAN3</fullName>
    </recommendedName>
    <alternativeName>
        <fullName evidence="6">PAB1P-dependent poly(A)-specific ribonuclease</fullName>
    </alternativeName>
    <alternativeName>
        <fullName evidence="6">Poly(A)-nuclease deadenylation complex subunit 3</fullName>
        <shortName evidence="6">PAN deadenylation complex subunit 3</shortName>
    </alternativeName>
</protein>
<comment type="domain">
    <text evidence="6">The N-terminal zinc finger binds to poly(A) RNA.</text>
</comment>
<evidence type="ECO:0000256" key="4">
    <source>
        <dbReference type="ARBA" id="ARBA00022840"/>
    </source>
</evidence>
<dbReference type="FunFam" id="1.10.287.3700:FF:000001">
    <property type="entry name" value="PAN2-PAN3 deadenylation complex subunit PAN3"/>
    <property type="match status" value="1"/>
</dbReference>
<keyword evidence="3 6" id="KW-0547">Nucleotide-binding</keyword>
<dbReference type="InterPro" id="IPR000719">
    <property type="entry name" value="Prot_kinase_dom"/>
</dbReference>
<dbReference type="Gene3D" id="1.20.5.5160">
    <property type="match status" value="1"/>
</dbReference>
<evidence type="ECO:0000256" key="5">
    <source>
        <dbReference type="ARBA" id="ARBA00023054"/>
    </source>
</evidence>
<dbReference type="InterPro" id="IPR011009">
    <property type="entry name" value="Kinase-like_dom_sf"/>
</dbReference>
<keyword evidence="10" id="KW-1185">Reference proteome</keyword>
<dbReference type="GO" id="GO:0006397">
    <property type="term" value="P:mRNA processing"/>
    <property type="evidence" value="ECO:0007669"/>
    <property type="project" value="UniProtKB-KW"/>
</dbReference>
<keyword evidence="1 6" id="KW-0963">Cytoplasm</keyword>
<dbReference type="GO" id="GO:0000932">
    <property type="term" value="C:P-body"/>
    <property type="evidence" value="ECO:0007669"/>
    <property type="project" value="UniProtKB-SubCell"/>
</dbReference>
<accession>A0A9P0DU65</accession>
<feature type="compositionally biased region" description="Low complexity" evidence="7">
    <location>
        <begin position="75"/>
        <end position="86"/>
    </location>
</feature>
<evidence type="ECO:0000256" key="2">
    <source>
        <dbReference type="ARBA" id="ARBA00022664"/>
    </source>
</evidence>
<feature type="binding site" evidence="6">
    <location>
        <begin position="298"/>
        <end position="305"/>
    </location>
    <ligand>
        <name>ATP</name>
        <dbReference type="ChEBI" id="CHEBI:30616"/>
    </ligand>
</feature>
<feature type="binding site" evidence="6">
    <location>
        <begin position="380"/>
        <end position="381"/>
    </location>
    <ligand>
        <name>ATP</name>
        <dbReference type="ChEBI" id="CHEBI:30616"/>
    </ligand>
</feature>
<evidence type="ECO:0000313" key="10">
    <source>
        <dbReference type="Proteomes" id="UP001153737"/>
    </source>
</evidence>
<comment type="similarity">
    <text evidence="6">Belongs to the protein kinase superfamily. PAN3 family.</text>
</comment>
<comment type="subunit">
    <text evidence="6">Homodimer. Forms a heterotrimer with a catalytic subunit PAN2 to form the poly(A)-nuclease (PAN) deadenylation complex. Interacts (via PAM-2 motif) with poly(A)-binding protein (via PABC domain), conferring substrate specificity of the enzyme complex.</text>
</comment>
<dbReference type="GO" id="GO:0004672">
    <property type="term" value="F:protein kinase activity"/>
    <property type="evidence" value="ECO:0007669"/>
    <property type="project" value="InterPro"/>
</dbReference>
<dbReference type="Pfam" id="PF18101">
    <property type="entry name" value="Pan3_CK"/>
    <property type="match status" value="1"/>
</dbReference>
<evidence type="ECO:0000256" key="3">
    <source>
        <dbReference type="ARBA" id="ARBA00022741"/>
    </source>
</evidence>
<comment type="subcellular location">
    <subcellularLocation>
        <location evidence="6">Cytoplasm</location>
        <location evidence="6">P-body</location>
    </subcellularLocation>
</comment>
<proteinExistence type="inferred from homology"/>
<keyword evidence="2 6" id="KW-0507">mRNA processing</keyword>
<comment type="caution">
    <text evidence="6">Lacks conserved residue(s) required for the propagation of feature annotation.</text>
</comment>
<reference evidence="9" key="2">
    <citation type="submission" date="2022-10" db="EMBL/GenBank/DDBJ databases">
        <authorList>
            <consortium name="ENA_rothamsted_submissions"/>
            <consortium name="culmorum"/>
            <person name="King R."/>
        </authorList>
    </citation>
    <scope>NUCLEOTIDE SEQUENCE</scope>
</reference>
<dbReference type="Gene3D" id="1.10.287.3700">
    <property type="match status" value="1"/>
</dbReference>
<gene>
    <name evidence="6" type="primary">PAN3</name>
    <name evidence="9" type="ORF">PHAECO_LOCUS11525</name>
</gene>
<evidence type="ECO:0000259" key="8">
    <source>
        <dbReference type="PROSITE" id="PS50011"/>
    </source>
</evidence>
<comment type="function">
    <text evidence="6">Regulatory subunit of the poly(A)-nuclease (PAN) deadenylation complex, one of two cytoplasmic mRNA deadenylases involved in general and miRNA-mediated mRNA turnover. PAN specifically shortens poly(A) tails of RNA and the activity is stimulated by poly(A)-binding protein (PABP). PAN deadenylation is followed by rapid degradation of the shortened mRNA tails by the CCR4-NOT complex. Deadenylated mRNAs are then degraded by two alternative mechanisms, namely exosome-mediated 3'-5' exonucleolytic degradation, or deadenlyation-dependent mRNA decaping and subsequent 5'-3' exonucleolytic degradation by XRN1. PAN3 acts as a positive regulator for PAN activity, recruiting the catalytic subunit PAN2 to mRNA via its interaction with RNA and PABP, and to miRNA targets via its interaction with GW182 family proteins.</text>
</comment>
<dbReference type="InterPro" id="IPR030844">
    <property type="entry name" value="PAN3"/>
</dbReference>
<feature type="coiled-coil region" evidence="6">
    <location>
        <begin position="486"/>
        <end position="524"/>
    </location>
</feature>
<dbReference type="PANTHER" id="PTHR12272">
    <property type="entry name" value="DEADENYLATION COMPLEX SUBUNIT PAN3"/>
    <property type="match status" value="1"/>
</dbReference>
<dbReference type="FunFam" id="1.10.510.10:FF:000451">
    <property type="entry name" value="PAN2-PAN3 deadenylation complex subunit PAN3"/>
    <property type="match status" value="1"/>
</dbReference>
<dbReference type="GO" id="GO:0005524">
    <property type="term" value="F:ATP binding"/>
    <property type="evidence" value="ECO:0007669"/>
    <property type="project" value="UniProtKB-UniRule"/>
</dbReference>
<sequence>MDWMPQNHSRSFSSRLDLARATQASEFVPRVVASRASASPNFLNSVSSIPNSPAVHPITKKFDDSDLSTRVTPESVSPPLVNSSPLINNSSLVSNSPHSNGSPLLNSSAIIHSDKLNSSPAIPAYQENVGGTTYFYQYQSPPENCQQNETTLNTTLPPALPEFSVFSVKKEPSYFMSEDLRNDILNRNVLTLMQPDPQQFPDLPQEVDSYHDLVPLEPISNTLHKAHMGYQASMYKATHIKTGAHFCLRRIHGFRLSNTKCMAFVELWKKLSHSNIVQLKEVFTTKAFSDNSMIFVYDYHPGSETLLNKHFSPDQAGYCDPFINDTSTPRPYSYQKNNILRHTQNNKLPEPLIWNYIIQLTSALRIIHTNALACRSLDPTKIIINSRNRLRLSCLGVMDVVLQETNSSINQLALVQHYQQEDLSALGKLVLALACKSTMAVQRENMSTALDIVSRSYTADLRNLIMYLLATQQRRSVTDLMPMIGARFYTQLDNLHNHIEILDHELSKELQNGRLFRIMTKLATINERPDFNLESSWAETGDRYMLKLFRDYVFHQVTQEGGPWLDMAHIVHCLNKLDVGVPEKISLVSRDEQSVLVVSYAELKHCLEQSYGELAGQAHDMSGLEKL</sequence>
<comment type="domain">
    <text evidence="6">The pseudokinase domain, the coiled-coil (CC), and C-terminal knob domain (CK) form a structural unit (PKC) that forms an extensive high-affinity interaction surface for PAN2.</text>
</comment>
<organism evidence="9 10">
    <name type="scientific">Phaedon cochleariae</name>
    <name type="common">Mustard beetle</name>
    <dbReference type="NCBI Taxonomy" id="80249"/>
    <lineage>
        <taxon>Eukaryota</taxon>
        <taxon>Metazoa</taxon>
        <taxon>Ecdysozoa</taxon>
        <taxon>Arthropoda</taxon>
        <taxon>Hexapoda</taxon>
        <taxon>Insecta</taxon>
        <taxon>Pterygota</taxon>
        <taxon>Neoptera</taxon>
        <taxon>Endopterygota</taxon>
        <taxon>Coleoptera</taxon>
        <taxon>Polyphaga</taxon>
        <taxon>Cucujiformia</taxon>
        <taxon>Chrysomeloidea</taxon>
        <taxon>Chrysomelidae</taxon>
        <taxon>Chrysomelinae</taxon>
        <taxon>Chrysomelini</taxon>
        <taxon>Phaedon</taxon>
    </lineage>
</organism>
<evidence type="ECO:0000256" key="7">
    <source>
        <dbReference type="SAM" id="MobiDB-lite"/>
    </source>
</evidence>
<dbReference type="PANTHER" id="PTHR12272:SF11">
    <property type="entry name" value="PAN2-PAN3 DEADENYLATION COMPLEX SUBUNIT PAN3"/>
    <property type="match status" value="1"/>
</dbReference>
<dbReference type="GO" id="GO:0000289">
    <property type="term" value="P:nuclear-transcribed mRNA poly(A) tail shortening"/>
    <property type="evidence" value="ECO:0007669"/>
    <property type="project" value="UniProtKB-UniRule"/>
</dbReference>
<feature type="region of interest" description="Disordered" evidence="7">
    <location>
        <begin position="65"/>
        <end position="86"/>
    </location>
</feature>
<evidence type="ECO:0000256" key="1">
    <source>
        <dbReference type="ARBA" id="ARBA00022490"/>
    </source>
</evidence>
<dbReference type="SUPFAM" id="SSF56112">
    <property type="entry name" value="Protein kinase-like (PK-like)"/>
    <property type="match status" value="1"/>
</dbReference>
<evidence type="ECO:0000256" key="6">
    <source>
        <dbReference type="HAMAP-Rule" id="MF_03181"/>
    </source>
</evidence>
<feature type="domain" description="Protein kinase" evidence="8">
    <location>
        <begin position="220"/>
        <end position="545"/>
    </location>
</feature>